<keyword evidence="3" id="KW-1185">Reference proteome</keyword>
<reference evidence="2 3" key="1">
    <citation type="submission" date="2019-08" db="EMBL/GenBank/DDBJ databases">
        <title>Complete genome sequence of Candidatus Uab amorphum.</title>
        <authorList>
            <person name="Shiratori T."/>
            <person name="Suzuki S."/>
            <person name="Kakizawa Y."/>
            <person name="Ishida K."/>
        </authorList>
    </citation>
    <scope>NUCLEOTIDE SEQUENCE [LARGE SCALE GENOMIC DNA]</scope>
    <source>
        <strain evidence="2 3">SRT547</strain>
    </source>
</reference>
<dbReference type="Proteomes" id="UP000326354">
    <property type="component" value="Chromosome"/>
</dbReference>
<accession>A0A5S9IIK6</accession>
<proteinExistence type="predicted"/>
<keyword evidence="1" id="KW-0812">Transmembrane</keyword>
<evidence type="ECO:0000256" key="1">
    <source>
        <dbReference type="SAM" id="Phobius"/>
    </source>
</evidence>
<dbReference type="EMBL" id="AP019860">
    <property type="protein sequence ID" value="BBM82499.1"/>
    <property type="molecule type" value="Genomic_DNA"/>
</dbReference>
<feature type="transmembrane region" description="Helical" evidence="1">
    <location>
        <begin position="28"/>
        <end position="48"/>
    </location>
</feature>
<name>A0A5S9IIK6_UABAM</name>
<gene>
    <name evidence="2" type="ORF">UABAM_00842</name>
</gene>
<keyword evidence="1" id="KW-1133">Transmembrane helix</keyword>
<evidence type="ECO:0000313" key="2">
    <source>
        <dbReference type="EMBL" id="BBM82499.1"/>
    </source>
</evidence>
<keyword evidence="1" id="KW-0472">Membrane</keyword>
<evidence type="ECO:0000313" key="3">
    <source>
        <dbReference type="Proteomes" id="UP000326354"/>
    </source>
</evidence>
<protein>
    <submittedName>
        <fullName evidence="2">Uncharacterized protein</fullName>
    </submittedName>
</protein>
<dbReference type="KEGG" id="uam:UABAM_00842"/>
<dbReference type="RefSeq" id="WP_151966739.1">
    <property type="nucleotide sequence ID" value="NZ_AP019860.1"/>
</dbReference>
<dbReference type="AlphaFoldDB" id="A0A5S9IIK6"/>
<sequence length="152" mass="17514">MAKKNPVTAIQEAIEEEEKEQQPRKIRLYTIIVGLCCLVNLFILPMSATPNNQTLSDTEIPIEIDESIEQIRQNITEMEKSVENFASNVPQPSQVKSPFEKKMGKSIELIVQRLLDMETSLNAITESVKEIRKEVVYLEQKQIEIKEDLRKK</sequence>
<organism evidence="2 3">
    <name type="scientific">Uabimicrobium amorphum</name>
    <dbReference type="NCBI Taxonomy" id="2596890"/>
    <lineage>
        <taxon>Bacteria</taxon>
        <taxon>Pseudomonadati</taxon>
        <taxon>Planctomycetota</taxon>
        <taxon>Candidatus Uabimicrobiia</taxon>
        <taxon>Candidatus Uabimicrobiales</taxon>
        <taxon>Candidatus Uabimicrobiaceae</taxon>
        <taxon>Candidatus Uabimicrobium</taxon>
    </lineage>
</organism>